<dbReference type="AlphaFoldDB" id="A0A841BNX0"/>
<reference evidence="1 2" key="1">
    <citation type="submission" date="2020-08" db="EMBL/GenBank/DDBJ databases">
        <title>Sequencing the genomes of 1000 actinobacteria strains.</title>
        <authorList>
            <person name="Klenk H.-P."/>
        </authorList>
    </citation>
    <scope>NUCLEOTIDE SEQUENCE [LARGE SCALE GENOMIC DNA]</scope>
    <source>
        <strain evidence="1 2">DSM 45362</strain>
    </source>
</reference>
<evidence type="ECO:0000313" key="1">
    <source>
        <dbReference type="EMBL" id="MBB5868996.1"/>
    </source>
</evidence>
<gene>
    <name evidence="1" type="ORF">F4553_002375</name>
</gene>
<evidence type="ECO:0000313" key="2">
    <source>
        <dbReference type="Proteomes" id="UP000587527"/>
    </source>
</evidence>
<dbReference type="RefSeq" id="WP_184835336.1">
    <property type="nucleotide sequence ID" value="NZ_JACHMN010000002.1"/>
</dbReference>
<proteinExistence type="predicted"/>
<sequence length="332" mass="36978">MRRRKSHITDEEIMGMVRAQRPPQPARERSEMLTSRAIVRYAETPRREPFQLQLRTTLKWATRTGAALVVVGLLLPSANATASPATPGPLSIDNTSTTPADEYLLDLAKRVEQRSEPTSTGPYTYTRVQVWGLETGDEQSDGVNARDQRLWWRTDRSAVSIDTPLPPQPPGRRRAEWTQALPEKAANPVLNPPGTFSPLLAGLPGRTRETMREQLERGQRNLPAEQIVRRAAQLCEYYVLDPAQRAAQLRMLADTPGLIFRGRTDDRAGRAGAVVSVDSDGDHLRDILVFDDATGELLSLERVTLKARDGVPANTVIAYFIFLEHSRVDRAG</sequence>
<dbReference type="NCBIfam" id="NF038083">
    <property type="entry name" value="CU044_5270_fam"/>
    <property type="match status" value="1"/>
</dbReference>
<name>A0A841BNX0_9ACTN</name>
<comment type="caution">
    <text evidence="1">The sequence shown here is derived from an EMBL/GenBank/DDBJ whole genome shotgun (WGS) entry which is preliminary data.</text>
</comment>
<evidence type="ECO:0008006" key="3">
    <source>
        <dbReference type="Google" id="ProtNLM"/>
    </source>
</evidence>
<dbReference type="InterPro" id="IPR047789">
    <property type="entry name" value="CU044_5270-like"/>
</dbReference>
<protein>
    <recommendedName>
        <fullName evidence="3">CU044_5270 family protein</fullName>
    </recommendedName>
</protein>
<dbReference type="Proteomes" id="UP000587527">
    <property type="component" value="Unassembled WGS sequence"/>
</dbReference>
<organism evidence="1 2">
    <name type="scientific">Allocatelliglobosispora scoriae</name>
    <dbReference type="NCBI Taxonomy" id="643052"/>
    <lineage>
        <taxon>Bacteria</taxon>
        <taxon>Bacillati</taxon>
        <taxon>Actinomycetota</taxon>
        <taxon>Actinomycetes</taxon>
        <taxon>Micromonosporales</taxon>
        <taxon>Micromonosporaceae</taxon>
        <taxon>Allocatelliglobosispora</taxon>
    </lineage>
</organism>
<keyword evidence="2" id="KW-1185">Reference proteome</keyword>
<accession>A0A841BNX0</accession>
<dbReference type="EMBL" id="JACHMN010000002">
    <property type="protein sequence ID" value="MBB5868996.1"/>
    <property type="molecule type" value="Genomic_DNA"/>
</dbReference>